<name>A0A542UF69_9ACTN</name>
<evidence type="ECO:0000259" key="6">
    <source>
        <dbReference type="SMART" id="SM00829"/>
    </source>
</evidence>
<dbReference type="GO" id="GO:0005737">
    <property type="term" value="C:cytoplasm"/>
    <property type="evidence" value="ECO:0007669"/>
    <property type="project" value="UniProtKB-SubCell"/>
</dbReference>
<dbReference type="SUPFAM" id="SSF51735">
    <property type="entry name" value="NAD(P)-binding Rossmann-fold domains"/>
    <property type="match status" value="1"/>
</dbReference>
<sequence>MPGRRMHAIVQSVFGGPEVLTPTETDVPDPGPGEVLLRVAGAGVNPGDAVIRAGGVPGLVELPWTPGNDVAGVVERLGEGVTRFAPGDTVYGMLPVGRRGAYAEFTVAPAGALAPAPANLDLAHAGAVPLVAFTAWQALAELARVRPGDRVLIHAAAGGVGHVAVQLAKELGAYVIGTARAVNHGLLRELGADELIDHTAADFRTAVAPVDVVLDLVGGAYGPRSLDVLRPGGLLIGASIDPGTDEREAAARGLRYVWVTAEPSGKKLERITERIEAGRLRVLLQGTYPLSEAAAAHRAIETRRTIGKIVLTP</sequence>
<evidence type="ECO:0000256" key="4">
    <source>
        <dbReference type="ARBA" id="ARBA00022857"/>
    </source>
</evidence>
<protein>
    <submittedName>
        <fullName evidence="7">NADPH:quinone reductase-like Zn-dependent oxidoreductase</fullName>
    </submittedName>
</protein>
<evidence type="ECO:0000256" key="2">
    <source>
        <dbReference type="ARBA" id="ARBA00011881"/>
    </source>
</evidence>
<dbReference type="AlphaFoldDB" id="A0A542UF69"/>
<dbReference type="GO" id="GO:0016491">
    <property type="term" value="F:oxidoreductase activity"/>
    <property type="evidence" value="ECO:0007669"/>
    <property type="project" value="InterPro"/>
</dbReference>
<dbReference type="CDD" id="cd05289">
    <property type="entry name" value="MDR_like_2"/>
    <property type="match status" value="1"/>
</dbReference>
<keyword evidence="5" id="KW-0694">RNA-binding</keyword>
<dbReference type="InterPro" id="IPR020843">
    <property type="entry name" value="ER"/>
</dbReference>
<keyword evidence="3" id="KW-0963">Cytoplasm</keyword>
<reference evidence="7 8" key="1">
    <citation type="submission" date="2019-06" db="EMBL/GenBank/DDBJ databases">
        <title>Sequencing the genomes of 1000 actinobacteria strains.</title>
        <authorList>
            <person name="Klenk H.-P."/>
        </authorList>
    </citation>
    <scope>NUCLEOTIDE SEQUENCE [LARGE SCALE GENOMIC DNA]</scope>
    <source>
        <strain evidence="7 8">DSM 41929</strain>
    </source>
</reference>
<evidence type="ECO:0000256" key="5">
    <source>
        <dbReference type="ARBA" id="ARBA00022884"/>
    </source>
</evidence>
<dbReference type="InterPro" id="IPR011032">
    <property type="entry name" value="GroES-like_sf"/>
</dbReference>
<comment type="subcellular location">
    <subcellularLocation>
        <location evidence="1">Cytoplasm</location>
    </subcellularLocation>
</comment>
<evidence type="ECO:0000313" key="8">
    <source>
        <dbReference type="Proteomes" id="UP000318103"/>
    </source>
</evidence>
<evidence type="ECO:0000256" key="1">
    <source>
        <dbReference type="ARBA" id="ARBA00004496"/>
    </source>
</evidence>
<dbReference type="SUPFAM" id="SSF50129">
    <property type="entry name" value="GroES-like"/>
    <property type="match status" value="1"/>
</dbReference>
<dbReference type="RefSeq" id="WP_234357956.1">
    <property type="nucleotide sequence ID" value="NZ_JBPJFI010000001.1"/>
</dbReference>
<dbReference type="InterPro" id="IPR002364">
    <property type="entry name" value="Quin_OxRdtase/zeta-crystal_CS"/>
</dbReference>
<dbReference type="PANTHER" id="PTHR44154">
    <property type="entry name" value="QUINONE OXIDOREDUCTASE"/>
    <property type="match status" value="1"/>
</dbReference>
<keyword evidence="8" id="KW-1185">Reference proteome</keyword>
<dbReference type="Gene3D" id="3.90.180.10">
    <property type="entry name" value="Medium-chain alcohol dehydrogenases, catalytic domain"/>
    <property type="match status" value="1"/>
</dbReference>
<evidence type="ECO:0000256" key="3">
    <source>
        <dbReference type="ARBA" id="ARBA00022490"/>
    </source>
</evidence>
<dbReference type="PROSITE" id="PS01162">
    <property type="entry name" value="QOR_ZETA_CRYSTAL"/>
    <property type="match status" value="1"/>
</dbReference>
<dbReference type="Proteomes" id="UP000318103">
    <property type="component" value="Unassembled WGS sequence"/>
</dbReference>
<dbReference type="EMBL" id="VFNX01000001">
    <property type="protein sequence ID" value="TQK97715.1"/>
    <property type="molecule type" value="Genomic_DNA"/>
</dbReference>
<dbReference type="InterPro" id="IPR036291">
    <property type="entry name" value="NAD(P)-bd_dom_sf"/>
</dbReference>
<dbReference type="InterPro" id="IPR013154">
    <property type="entry name" value="ADH-like_N"/>
</dbReference>
<gene>
    <name evidence="7" type="ORF">FB563_2699</name>
</gene>
<keyword evidence="4" id="KW-0521">NADP</keyword>
<dbReference type="PANTHER" id="PTHR44154:SF1">
    <property type="entry name" value="QUINONE OXIDOREDUCTASE"/>
    <property type="match status" value="1"/>
</dbReference>
<dbReference type="Gene3D" id="3.40.50.720">
    <property type="entry name" value="NAD(P)-binding Rossmann-like Domain"/>
    <property type="match status" value="1"/>
</dbReference>
<dbReference type="SMART" id="SM00829">
    <property type="entry name" value="PKS_ER"/>
    <property type="match status" value="1"/>
</dbReference>
<dbReference type="Pfam" id="PF08240">
    <property type="entry name" value="ADH_N"/>
    <property type="match status" value="1"/>
</dbReference>
<accession>A0A542UF69</accession>
<dbReference type="GO" id="GO:0008270">
    <property type="term" value="F:zinc ion binding"/>
    <property type="evidence" value="ECO:0007669"/>
    <property type="project" value="InterPro"/>
</dbReference>
<dbReference type="InterPro" id="IPR051603">
    <property type="entry name" value="Zinc-ADH_QOR/CCCR"/>
</dbReference>
<organism evidence="7 8">
    <name type="scientific">Streptomyces puniciscabiei</name>
    <dbReference type="NCBI Taxonomy" id="164348"/>
    <lineage>
        <taxon>Bacteria</taxon>
        <taxon>Bacillati</taxon>
        <taxon>Actinomycetota</taxon>
        <taxon>Actinomycetes</taxon>
        <taxon>Kitasatosporales</taxon>
        <taxon>Streptomycetaceae</taxon>
        <taxon>Streptomyces</taxon>
    </lineage>
</organism>
<dbReference type="GO" id="GO:0003723">
    <property type="term" value="F:RNA binding"/>
    <property type="evidence" value="ECO:0007669"/>
    <property type="project" value="UniProtKB-KW"/>
</dbReference>
<evidence type="ECO:0000313" key="7">
    <source>
        <dbReference type="EMBL" id="TQK97715.1"/>
    </source>
</evidence>
<proteinExistence type="predicted"/>
<feature type="domain" description="Enoyl reductase (ER)" evidence="6">
    <location>
        <begin position="15"/>
        <end position="311"/>
    </location>
</feature>
<comment type="caution">
    <text evidence="7">The sequence shown here is derived from an EMBL/GenBank/DDBJ whole genome shotgun (WGS) entry which is preliminary data.</text>
</comment>
<dbReference type="Pfam" id="PF13602">
    <property type="entry name" value="ADH_zinc_N_2"/>
    <property type="match status" value="1"/>
</dbReference>
<comment type="subunit">
    <text evidence="2">Homotetramer.</text>
</comment>